<accession>A0A3A9KMT1</accession>
<gene>
    <name evidence="2" type="ORF">CR203_04070</name>
</gene>
<dbReference type="AlphaFoldDB" id="A0A3A9KMT1"/>
<feature type="domain" description="CoA-binding" evidence="1">
    <location>
        <begin position="13"/>
        <end position="105"/>
    </location>
</feature>
<protein>
    <submittedName>
        <fullName evidence="2">CoA-binding protein</fullName>
    </submittedName>
</protein>
<dbReference type="PANTHER" id="PTHR33303:SF2">
    <property type="entry name" value="COA-BINDING DOMAIN-CONTAINING PROTEIN"/>
    <property type="match status" value="1"/>
</dbReference>
<dbReference type="Gene3D" id="3.40.50.720">
    <property type="entry name" value="NAD(P)-binding Rossmann-like Domain"/>
    <property type="match status" value="1"/>
</dbReference>
<dbReference type="RefSeq" id="WP_110936146.1">
    <property type="nucleotide sequence ID" value="NZ_KZ614146.1"/>
</dbReference>
<evidence type="ECO:0000313" key="3">
    <source>
        <dbReference type="Proteomes" id="UP000281498"/>
    </source>
</evidence>
<dbReference type="OrthoDB" id="9804695at2"/>
<dbReference type="SUPFAM" id="SSF51735">
    <property type="entry name" value="NAD(P)-binding Rossmann-fold domains"/>
    <property type="match status" value="1"/>
</dbReference>
<dbReference type="PANTHER" id="PTHR33303">
    <property type="entry name" value="CYTOPLASMIC PROTEIN-RELATED"/>
    <property type="match status" value="1"/>
</dbReference>
<sequence length="136" mass="15081">MSSPNREEVNEILRDAKRIAVVGLSDNPTRTSYQVTEALLAAGYEIIPVNPVIEEVFGRKAVSSVTDIEGDIDIVNVFRRTEFLPEIAEETAKTNAKVFWSQLGLASDEAEQIALKAGKKVVMDRCIKIELAYLNK</sequence>
<comment type="caution">
    <text evidence="2">The sequence shown here is derived from an EMBL/GenBank/DDBJ whole genome shotgun (WGS) entry which is preliminary data.</text>
</comment>
<evidence type="ECO:0000259" key="1">
    <source>
        <dbReference type="SMART" id="SM00881"/>
    </source>
</evidence>
<dbReference type="Proteomes" id="UP000281498">
    <property type="component" value="Unassembled WGS sequence"/>
</dbReference>
<dbReference type="SMART" id="SM00881">
    <property type="entry name" value="CoA_binding"/>
    <property type="match status" value="1"/>
</dbReference>
<name>A0A3A9KMT1_9BACI</name>
<dbReference type="Pfam" id="PF13380">
    <property type="entry name" value="CoA_binding_2"/>
    <property type="match status" value="1"/>
</dbReference>
<reference evidence="2 3" key="1">
    <citation type="submission" date="2017-10" db="EMBL/GenBank/DDBJ databases">
        <title>Bacillus sp. nov., a halophilic bacterium isolated from a Keqin Lake.</title>
        <authorList>
            <person name="Wang H."/>
        </authorList>
    </citation>
    <scope>NUCLEOTIDE SEQUENCE [LARGE SCALE GENOMIC DNA]</scope>
    <source>
        <strain evidence="2 3">KCTC 13187</strain>
    </source>
</reference>
<dbReference type="EMBL" id="PDOE01000001">
    <property type="protein sequence ID" value="RKL69215.1"/>
    <property type="molecule type" value="Genomic_DNA"/>
</dbReference>
<keyword evidence="3" id="KW-1185">Reference proteome</keyword>
<dbReference type="InterPro" id="IPR003781">
    <property type="entry name" value="CoA-bd"/>
</dbReference>
<dbReference type="InterPro" id="IPR036291">
    <property type="entry name" value="NAD(P)-bd_dom_sf"/>
</dbReference>
<proteinExistence type="predicted"/>
<organism evidence="2 3">
    <name type="scientific">Salipaludibacillus neizhouensis</name>
    <dbReference type="NCBI Taxonomy" id="885475"/>
    <lineage>
        <taxon>Bacteria</taxon>
        <taxon>Bacillati</taxon>
        <taxon>Bacillota</taxon>
        <taxon>Bacilli</taxon>
        <taxon>Bacillales</taxon>
        <taxon>Bacillaceae</taxon>
    </lineage>
</organism>
<evidence type="ECO:0000313" key="2">
    <source>
        <dbReference type="EMBL" id="RKL69215.1"/>
    </source>
</evidence>